<organism evidence="1 2">
    <name type="scientific">Timema podura</name>
    <name type="common">Walking stick</name>
    <dbReference type="NCBI Taxonomy" id="61482"/>
    <lineage>
        <taxon>Eukaryota</taxon>
        <taxon>Metazoa</taxon>
        <taxon>Ecdysozoa</taxon>
        <taxon>Arthropoda</taxon>
        <taxon>Hexapoda</taxon>
        <taxon>Insecta</taxon>
        <taxon>Pterygota</taxon>
        <taxon>Neoptera</taxon>
        <taxon>Polyneoptera</taxon>
        <taxon>Phasmatodea</taxon>
        <taxon>Timematodea</taxon>
        <taxon>Timematoidea</taxon>
        <taxon>Timematidae</taxon>
        <taxon>Timema</taxon>
    </lineage>
</organism>
<name>A0ABN7NJF5_TIMPD</name>
<sequence length="222" mass="23631">MEVIPDPAISYVGFVSMDEAVAVCGEVTDADIVVEVLNNNVQAEDGASGDEEDNSSVQERPIPSAAEAMDHIQELTNKLFQAHPDIFSKQECGPQSGKASNSSSLTELNVFHQFTLPLLENDSVTPASGSVEGLVLCKLKLTEQTCPYPGQGKLQTLVRKLEVERINEKRTAVIPAGAIQISSQGETVQGLHTLTMTNATTAGGAIVQYAQGQDGQFFVPGE</sequence>
<gene>
    <name evidence="1" type="ORF">TPAB3V08_LOCUS668</name>
</gene>
<accession>A0ABN7NJF5</accession>
<evidence type="ECO:0000313" key="1">
    <source>
        <dbReference type="EMBL" id="CAG2053617.1"/>
    </source>
</evidence>
<protein>
    <submittedName>
        <fullName evidence="1">Uncharacterized protein</fullName>
    </submittedName>
</protein>
<reference evidence="1" key="1">
    <citation type="submission" date="2021-03" db="EMBL/GenBank/DDBJ databases">
        <authorList>
            <person name="Tran Van P."/>
        </authorList>
    </citation>
    <scope>NUCLEOTIDE SEQUENCE</scope>
</reference>
<evidence type="ECO:0000313" key="2">
    <source>
        <dbReference type="Proteomes" id="UP001153148"/>
    </source>
</evidence>
<feature type="non-terminal residue" evidence="1">
    <location>
        <position position="222"/>
    </location>
</feature>
<proteinExistence type="predicted"/>
<dbReference type="Proteomes" id="UP001153148">
    <property type="component" value="Unassembled WGS sequence"/>
</dbReference>
<dbReference type="EMBL" id="CAJPIN010000524">
    <property type="protein sequence ID" value="CAG2053617.1"/>
    <property type="molecule type" value="Genomic_DNA"/>
</dbReference>
<keyword evidence="2" id="KW-1185">Reference proteome</keyword>
<comment type="caution">
    <text evidence="1">The sequence shown here is derived from an EMBL/GenBank/DDBJ whole genome shotgun (WGS) entry which is preliminary data.</text>
</comment>